<dbReference type="EMBL" id="VSRR010001659">
    <property type="protein sequence ID" value="MPC26840.1"/>
    <property type="molecule type" value="Genomic_DNA"/>
</dbReference>
<evidence type="ECO:0000313" key="1">
    <source>
        <dbReference type="EMBL" id="MPC26840.1"/>
    </source>
</evidence>
<reference evidence="1 2" key="1">
    <citation type="submission" date="2019-05" db="EMBL/GenBank/DDBJ databases">
        <title>Another draft genome of Portunus trituberculatus and its Hox gene families provides insights of decapod evolution.</title>
        <authorList>
            <person name="Jeong J.-H."/>
            <person name="Song I."/>
            <person name="Kim S."/>
            <person name="Choi T."/>
            <person name="Kim D."/>
            <person name="Ryu S."/>
            <person name="Kim W."/>
        </authorList>
    </citation>
    <scope>NUCLEOTIDE SEQUENCE [LARGE SCALE GENOMIC DNA]</scope>
    <source>
        <tissue evidence="1">Muscle</tissue>
    </source>
</reference>
<accession>A0A5B7DZ14</accession>
<dbReference type="Proteomes" id="UP000324222">
    <property type="component" value="Unassembled WGS sequence"/>
</dbReference>
<name>A0A5B7DZ14_PORTR</name>
<gene>
    <name evidence="1" type="ORF">E2C01_019991</name>
</gene>
<sequence length="96" mass="10941">MYLSTGFVRIRLSQQVIVSGFEYQRLVIGSLLPCRIRWIRIQYSDPAQPYSGPFAFHKVLLKTPNLFPFVDGSRVLKKGSVLSRRHIIGISMGMVT</sequence>
<proteinExistence type="predicted"/>
<keyword evidence="2" id="KW-1185">Reference proteome</keyword>
<comment type="caution">
    <text evidence="1">The sequence shown here is derived from an EMBL/GenBank/DDBJ whole genome shotgun (WGS) entry which is preliminary data.</text>
</comment>
<protein>
    <submittedName>
        <fullName evidence="1">Uncharacterized protein</fullName>
    </submittedName>
</protein>
<dbReference type="AlphaFoldDB" id="A0A5B7DZ14"/>
<organism evidence="1 2">
    <name type="scientific">Portunus trituberculatus</name>
    <name type="common">Swimming crab</name>
    <name type="synonym">Neptunus trituberculatus</name>
    <dbReference type="NCBI Taxonomy" id="210409"/>
    <lineage>
        <taxon>Eukaryota</taxon>
        <taxon>Metazoa</taxon>
        <taxon>Ecdysozoa</taxon>
        <taxon>Arthropoda</taxon>
        <taxon>Crustacea</taxon>
        <taxon>Multicrustacea</taxon>
        <taxon>Malacostraca</taxon>
        <taxon>Eumalacostraca</taxon>
        <taxon>Eucarida</taxon>
        <taxon>Decapoda</taxon>
        <taxon>Pleocyemata</taxon>
        <taxon>Brachyura</taxon>
        <taxon>Eubrachyura</taxon>
        <taxon>Portunoidea</taxon>
        <taxon>Portunidae</taxon>
        <taxon>Portuninae</taxon>
        <taxon>Portunus</taxon>
    </lineage>
</organism>
<evidence type="ECO:0000313" key="2">
    <source>
        <dbReference type="Proteomes" id="UP000324222"/>
    </source>
</evidence>